<keyword evidence="6" id="KW-1185">Reference proteome</keyword>
<evidence type="ECO:0000256" key="3">
    <source>
        <dbReference type="ARBA" id="ARBA00022840"/>
    </source>
</evidence>
<dbReference type="InterPro" id="IPR001650">
    <property type="entry name" value="Helicase_C-like"/>
</dbReference>
<keyword evidence="1" id="KW-0547">Nucleotide-binding</keyword>
<dbReference type="Pfam" id="PF00271">
    <property type="entry name" value="Helicase_C"/>
    <property type="match status" value="1"/>
</dbReference>
<dbReference type="SUPFAM" id="SSF52540">
    <property type="entry name" value="P-loop containing nucleoside triphosphate hydrolases"/>
    <property type="match status" value="1"/>
</dbReference>
<protein>
    <submittedName>
        <fullName evidence="5">SWF/SNF helicase family protein</fullName>
    </submittedName>
</protein>
<dbReference type="Gene3D" id="3.40.50.300">
    <property type="entry name" value="P-loop containing nucleotide triphosphate hydrolases"/>
    <property type="match status" value="1"/>
</dbReference>
<reference evidence="5 6" key="1">
    <citation type="journal article" date="2021" name="Sci. Rep.">
        <title>The distribution of antibiotic resistance genes in chicken gut microbiota commensals.</title>
        <authorList>
            <person name="Juricova H."/>
            <person name="Matiasovicova J."/>
            <person name="Kubasova T."/>
            <person name="Cejkova D."/>
            <person name="Rychlik I."/>
        </authorList>
    </citation>
    <scope>NUCLEOTIDE SEQUENCE [LARGE SCALE GENOMIC DNA]</scope>
    <source>
        <strain evidence="5 6">An562</strain>
    </source>
</reference>
<evidence type="ECO:0000256" key="2">
    <source>
        <dbReference type="ARBA" id="ARBA00022801"/>
    </source>
</evidence>
<dbReference type="InterPro" id="IPR027417">
    <property type="entry name" value="P-loop_NTPase"/>
</dbReference>
<dbReference type="Proteomes" id="UP000777002">
    <property type="component" value="Unassembled WGS sequence"/>
</dbReference>
<keyword evidence="2" id="KW-0378">Hydrolase</keyword>
<proteinExistence type="predicted"/>
<dbReference type="GO" id="GO:0004386">
    <property type="term" value="F:helicase activity"/>
    <property type="evidence" value="ECO:0007669"/>
    <property type="project" value="UniProtKB-KW"/>
</dbReference>
<keyword evidence="3" id="KW-0067">ATP-binding</keyword>
<name>A0ABS2GS35_9BURK</name>
<dbReference type="SMART" id="SM00490">
    <property type="entry name" value="HELICc"/>
    <property type="match status" value="1"/>
</dbReference>
<keyword evidence="5" id="KW-0347">Helicase</keyword>
<organism evidence="5 6">
    <name type="scientific">Parasutterella secunda</name>
    <dbReference type="NCBI Taxonomy" id="626947"/>
    <lineage>
        <taxon>Bacteria</taxon>
        <taxon>Pseudomonadati</taxon>
        <taxon>Pseudomonadota</taxon>
        <taxon>Betaproteobacteria</taxon>
        <taxon>Burkholderiales</taxon>
        <taxon>Sutterellaceae</taxon>
        <taxon>Parasutterella</taxon>
    </lineage>
</organism>
<evidence type="ECO:0000313" key="6">
    <source>
        <dbReference type="Proteomes" id="UP000777002"/>
    </source>
</evidence>
<accession>A0ABS2GS35</accession>
<gene>
    <name evidence="5" type="ORF">H5985_05120</name>
</gene>
<feature type="domain" description="Helicase C-terminal" evidence="4">
    <location>
        <begin position="1"/>
        <end position="143"/>
    </location>
</feature>
<dbReference type="PANTHER" id="PTHR45626">
    <property type="entry name" value="TRANSCRIPTION TERMINATION FACTOR 2-RELATED"/>
    <property type="match status" value="1"/>
</dbReference>
<dbReference type="InterPro" id="IPR050628">
    <property type="entry name" value="SNF2_RAD54_helicase_TF"/>
</dbReference>
<dbReference type="InterPro" id="IPR049730">
    <property type="entry name" value="SNF2/RAD54-like_C"/>
</dbReference>
<dbReference type="EMBL" id="JACJKX010000007">
    <property type="protein sequence ID" value="MBM6928650.1"/>
    <property type="molecule type" value="Genomic_DNA"/>
</dbReference>
<evidence type="ECO:0000313" key="5">
    <source>
        <dbReference type="EMBL" id="MBM6928650.1"/>
    </source>
</evidence>
<evidence type="ECO:0000256" key="1">
    <source>
        <dbReference type="ARBA" id="ARBA00022741"/>
    </source>
</evidence>
<evidence type="ECO:0000259" key="4">
    <source>
        <dbReference type="PROSITE" id="PS51194"/>
    </source>
</evidence>
<sequence>MPAVDGGEDVNSHLALIKQRLDQLDIDYLYLDGSTPAAQRQKLVETFQKGEMSLFLISLKAGGSGLNLTAAGYIIHLDPWWNPAVEDQATDRAYRIGQKNPVTIYKLIAKDTIEEKILELHETKKSLADALLEGTDLSNRLSREEILRLLSSQG</sequence>
<dbReference type="CDD" id="cd18793">
    <property type="entry name" value="SF2_C_SNF"/>
    <property type="match status" value="1"/>
</dbReference>
<dbReference type="PROSITE" id="PS51194">
    <property type="entry name" value="HELICASE_CTER"/>
    <property type="match status" value="1"/>
</dbReference>
<comment type="caution">
    <text evidence="5">The sequence shown here is derived from an EMBL/GenBank/DDBJ whole genome shotgun (WGS) entry which is preliminary data.</text>
</comment>